<dbReference type="AlphaFoldDB" id="A0A1R0GMY7"/>
<dbReference type="SUPFAM" id="SSF103657">
    <property type="entry name" value="BAR/IMD domain-like"/>
    <property type="match status" value="1"/>
</dbReference>
<dbReference type="Proteomes" id="UP000187455">
    <property type="component" value="Unassembled WGS sequence"/>
</dbReference>
<evidence type="ECO:0000313" key="2">
    <source>
        <dbReference type="Proteomes" id="UP000187455"/>
    </source>
</evidence>
<reference evidence="1 2" key="1">
    <citation type="journal article" date="2016" name="Mol. Biol. Evol.">
        <title>Genome-Wide Survey of Gut Fungi (Harpellales) Reveals the First Horizontally Transferred Ubiquitin Gene from a Mosquito Host.</title>
        <authorList>
            <person name="Wang Y."/>
            <person name="White M.M."/>
            <person name="Kvist S."/>
            <person name="Moncalvo J.M."/>
        </authorList>
    </citation>
    <scope>NUCLEOTIDE SEQUENCE [LARGE SCALE GENOMIC DNA]</scope>
    <source>
        <strain evidence="1 2">ALG-7-W6</strain>
    </source>
</reference>
<comment type="caution">
    <text evidence="1">The sequence shown here is derived from an EMBL/GenBank/DDBJ whole genome shotgun (WGS) entry which is preliminary data.</text>
</comment>
<evidence type="ECO:0000313" key="1">
    <source>
        <dbReference type="EMBL" id="OLY78264.1"/>
    </source>
</evidence>
<dbReference type="EMBL" id="LSSL01006821">
    <property type="protein sequence ID" value="OLY78264.1"/>
    <property type="molecule type" value="Genomic_DNA"/>
</dbReference>
<dbReference type="OrthoDB" id="5549748at2759"/>
<protein>
    <recommendedName>
        <fullName evidence="3">BAR domain-containing protein</fullName>
    </recommendedName>
</protein>
<dbReference type="STRING" id="133383.A0A1R0GMY7"/>
<organism evidence="1 2">
    <name type="scientific">Smittium mucronatum</name>
    <dbReference type="NCBI Taxonomy" id="133383"/>
    <lineage>
        <taxon>Eukaryota</taxon>
        <taxon>Fungi</taxon>
        <taxon>Fungi incertae sedis</taxon>
        <taxon>Zoopagomycota</taxon>
        <taxon>Kickxellomycotina</taxon>
        <taxon>Harpellomycetes</taxon>
        <taxon>Harpellales</taxon>
        <taxon>Legeriomycetaceae</taxon>
        <taxon>Smittium</taxon>
    </lineage>
</organism>
<dbReference type="InterPro" id="IPR027267">
    <property type="entry name" value="AH/BAR_dom_sf"/>
</dbReference>
<name>A0A1R0GMY7_9FUNG</name>
<keyword evidence="2" id="KW-1185">Reference proteome</keyword>
<proteinExistence type="predicted"/>
<accession>A0A1R0GMY7</accession>
<evidence type="ECO:0008006" key="3">
    <source>
        <dbReference type="Google" id="ProtNLM"/>
    </source>
</evidence>
<dbReference type="Pfam" id="PF10455">
    <property type="entry name" value="BAR_2"/>
    <property type="match status" value="1"/>
</dbReference>
<gene>
    <name evidence="1" type="ORF">AYI68_g7690</name>
</gene>
<dbReference type="InterPro" id="IPR018859">
    <property type="entry name" value="BAR_dom-cont"/>
</dbReference>
<sequence>MKKVGELSRNISQSVSPIAEQVGSNITSFTQYATEKIWASPDVTNLPLEFTSLENKIAFVKDFLKEFSKMGKHLIAVDSLFDYDSAKNQVQGIASNIGVKFMALASYGMNKENPTETEDRSSYLSLYQKLGRASIQESENVGLDIGLGNSLFKFGSIEENIGEYKKKQDTELLSRMVNNAEVYSNTKFENVIKANKHVHKLRLALDSAKASYKQISVEEKRRLAQDSISAQEKELEIKVTGSIREMRNLVQSPDLISLLIESASAMNEFYASSSSLLEDLKPELSSQPYR</sequence>
<dbReference type="Gene3D" id="1.20.1270.60">
    <property type="entry name" value="Arfaptin homology (AH) domain/BAR domain"/>
    <property type="match status" value="1"/>
</dbReference>